<organism evidence="3 4">
    <name type="scientific">Eragrostis curvula</name>
    <name type="common">weeping love grass</name>
    <dbReference type="NCBI Taxonomy" id="38414"/>
    <lineage>
        <taxon>Eukaryota</taxon>
        <taxon>Viridiplantae</taxon>
        <taxon>Streptophyta</taxon>
        <taxon>Embryophyta</taxon>
        <taxon>Tracheophyta</taxon>
        <taxon>Spermatophyta</taxon>
        <taxon>Magnoliopsida</taxon>
        <taxon>Liliopsida</taxon>
        <taxon>Poales</taxon>
        <taxon>Poaceae</taxon>
        <taxon>PACMAD clade</taxon>
        <taxon>Chloridoideae</taxon>
        <taxon>Eragrostideae</taxon>
        <taxon>Eragrostidinae</taxon>
        <taxon>Eragrostis</taxon>
    </lineage>
</organism>
<dbReference type="FunFam" id="1.20.1280.50:FF:000037">
    <property type="entry name" value="F-box protein SKIP19"/>
    <property type="match status" value="1"/>
</dbReference>
<evidence type="ECO:0000256" key="1">
    <source>
        <dbReference type="SAM" id="MobiDB-lite"/>
    </source>
</evidence>
<keyword evidence="4" id="KW-1185">Reference proteome</keyword>
<dbReference type="OrthoDB" id="3181259at2759"/>
<evidence type="ECO:0000313" key="4">
    <source>
        <dbReference type="Proteomes" id="UP000324897"/>
    </source>
</evidence>
<feature type="domain" description="F-box" evidence="2">
    <location>
        <begin position="92"/>
        <end position="140"/>
    </location>
</feature>
<sequence length="195" mass="22162">MAGFLAGNWAAKGGLKCARVKNLTLPSLDRYYEYSSDQYDYNSSDGYDDNPEDDSEDYDDSSEDDSEDFPKLERRQRTKPAMPPDSSTAPGARDWSTLPRDILVTVLLELGPREIMLGAELACTAWRRVALEEPALWRRIGYHDILELTWRRGFGMCGEMAMARVALTRAAGQCEAFRGDLYYEDLPYLVKRYSS</sequence>
<dbReference type="Gene3D" id="1.20.1280.50">
    <property type="match status" value="1"/>
</dbReference>
<dbReference type="InterPro" id="IPR001810">
    <property type="entry name" value="F-box_dom"/>
</dbReference>
<feature type="region of interest" description="Disordered" evidence="1">
    <location>
        <begin position="39"/>
        <end position="94"/>
    </location>
</feature>
<dbReference type="Proteomes" id="UP000324897">
    <property type="component" value="Unassembled WGS sequence"/>
</dbReference>
<comment type="caution">
    <text evidence="3">The sequence shown here is derived from an EMBL/GenBank/DDBJ whole genome shotgun (WGS) entry which is preliminary data.</text>
</comment>
<dbReference type="PANTHER" id="PTHR38926:SF74">
    <property type="entry name" value="OS08G0193600 PROTEIN"/>
    <property type="match status" value="1"/>
</dbReference>
<dbReference type="PROSITE" id="PS50181">
    <property type="entry name" value="FBOX"/>
    <property type="match status" value="1"/>
</dbReference>
<dbReference type="PANTHER" id="PTHR38926">
    <property type="entry name" value="F-BOX DOMAIN CONTAINING PROTEIN, EXPRESSED"/>
    <property type="match status" value="1"/>
</dbReference>
<gene>
    <name evidence="3" type="ORF">EJB05_52428</name>
</gene>
<dbReference type="Gramene" id="TVU02062">
    <property type="protein sequence ID" value="TVU02062"/>
    <property type="gene ID" value="EJB05_52428"/>
</dbReference>
<feature type="non-terminal residue" evidence="3">
    <location>
        <position position="1"/>
    </location>
</feature>
<evidence type="ECO:0000313" key="3">
    <source>
        <dbReference type="EMBL" id="TVU02062.1"/>
    </source>
</evidence>
<protein>
    <recommendedName>
        <fullName evidence="2">F-box domain-containing protein</fullName>
    </recommendedName>
</protein>
<evidence type="ECO:0000259" key="2">
    <source>
        <dbReference type="PROSITE" id="PS50181"/>
    </source>
</evidence>
<dbReference type="AlphaFoldDB" id="A0A5J9SSP6"/>
<dbReference type="SUPFAM" id="SSF81383">
    <property type="entry name" value="F-box domain"/>
    <property type="match status" value="1"/>
</dbReference>
<reference evidence="3 4" key="1">
    <citation type="journal article" date="2019" name="Sci. Rep.">
        <title>A high-quality genome of Eragrostis curvula grass provides insights into Poaceae evolution and supports new strategies to enhance forage quality.</title>
        <authorList>
            <person name="Carballo J."/>
            <person name="Santos B.A.C.M."/>
            <person name="Zappacosta D."/>
            <person name="Garbus I."/>
            <person name="Selva J.P."/>
            <person name="Gallo C.A."/>
            <person name="Diaz A."/>
            <person name="Albertini E."/>
            <person name="Caccamo M."/>
            <person name="Echenique V."/>
        </authorList>
    </citation>
    <scope>NUCLEOTIDE SEQUENCE [LARGE SCALE GENOMIC DNA]</scope>
    <source>
        <strain evidence="4">cv. Victoria</strain>
        <tissue evidence="3">Leaf</tissue>
    </source>
</reference>
<dbReference type="EMBL" id="RWGY01000361">
    <property type="protein sequence ID" value="TVU02062.1"/>
    <property type="molecule type" value="Genomic_DNA"/>
</dbReference>
<proteinExistence type="predicted"/>
<accession>A0A5J9SSP6</accession>
<dbReference type="InterPro" id="IPR036047">
    <property type="entry name" value="F-box-like_dom_sf"/>
</dbReference>
<dbReference type="Pfam" id="PF12937">
    <property type="entry name" value="F-box-like"/>
    <property type="match status" value="1"/>
</dbReference>
<name>A0A5J9SSP6_9POAL</name>
<feature type="compositionally biased region" description="Acidic residues" evidence="1">
    <location>
        <begin position="46"/>
        <end position="67"/>
    </location>
</feature>